<sequence>MSTDDDDLDSGLLGIALSDSDAEPGDDATGSGTKKTSKEARTGQSEAEFQEVKRTYNVKVENGEIWKTVQLPLGPQVSKPEVQTLLHAVEELYFFRRFSEGARFARSVIDDAGAGKLDGDTLKTLLYYEKKCSERVKNS</sequence>
<dbReference type="EMBL" id="JAPDGR010003300">
    <property type="protein sequence ID" value="KAJ2971779.1"/>
    <property type="molecule type" value="Genomic_DNA"/>
</dbReference>
<evidence type="ECO:0000313" key="1">
    <source>
        <dbReference type="EMBL" id="KAJ2971779.1"/>
    </source>
</evidence>
<accession>A0ACC1MYS3</accession>
<gene>
    <name evidence="1" type="ORF">NUW58_g9320</name>
</gene>
<dbReference type="Proteomes" id="UP001143856">
    <property type="component" value="Unassembled WGS sequence"/>
</dbReference>
<proteinExistence type="predicted"/>
<organism evidence="1 2">
    <name type="scientific">Xylaria curta</name>
    <dbReference type="NCBI Taxonomy" id="42375"/>
    <lineage>
        <taxon>Eukaryota</taxon>
        <taxon>Fungi</taxon>
        <taxon>Dikarya</taxon>
        <taxon>Ascomycota</taxon>
        <taxon>Pezizomycotina</taxon>
        <taxon>Sordariomycetes</taxon>
        <taxon>Xylariomycetidae</taxon>
        <taxon>Xylariales</taxon>
        <taxon>Xylariaceae</taxon>
        <taxon>Xylaria</taxon>
    </lineage>
</organism>
<keyword evidence="2" id="KW-1185">Reference proteome</keyword>
<protein>
    <submittedName>
        <fullName evidence="1">Uncharacterized protein</fullName>
    </submittedName>
</protein>
<comment type="caution">
    <text evidence="1">The sequence shown here is derived from an EMBL/GenBank/DDBJ whole genome shotgun (WGS) entry which is preliminary data.</text>
</comment>
<reference evidence="1" key="1">
    <citation type="submission" date="2022-10" db="EMBL/GenBank/DDBJ databases">
        <title>Genome Sequence of Xylaria curta.</title>
        <authorList>
            <person name="Buettner E."/>
        </authorList>
    </citation>
    <scope>NUCLEOTIDE SEQUENCE</scope>
    <source>
        <strain evidence="1">Babe10</strain>
    </source>
</reference>
<name>A0ACC1MYS3_9PEZI</name>
<evidence type="ECO:0000313" key="2">
    <source>
        <dbReference type="Proteomes" id="UP001143856"/>
    </source>
</evidence>